<dbReference type="STRING" id="28110.KU46_232"/>
<feature type="transmembrane region" description="Helical" evidence="1">
    <location>
        <begin position="119"/>
        <end position="148"/>
    </location>
</feature>
<reference evidence="2 3" key="1">
    <citation type="journal article" date="2015" name="Genome Announc.">
        <title>Genome sequencing of 18 francisella strains to aid in assay development and testing.</title>
        <authorList>
            <person name="Johnson S.L."/>
            <person name="Daligault H.E."/>
            <person name="Davenport K.W."/>
            <person name="Coyne S.R."/>
            <person name="Frey K.G."/>
            <person name="Koroleva G.I."/>
            <person name="Broomall S.M."/>
            <person name="Bishop-Lilly K.A."/>
            <person name="Bruce D.C."/>
            <person name="Chertkov O."/>
            <person name="Freitas T."/>
            <person name="Jaissle J."/>
            <person name="Ladner J.T."/>
            <person name="Rosenzweig C.N."/>
            <person name="Gibbons H.S."/>
            <person name="Palacios G.F."/>
            <person name="Redden C.L."/>
            <person name="Xu Y."/>
            <person name="Minogue T.D."/>
            <person name="Chain P.S."/>
        </authorList>
    </citation>
    <scope>NUCLEOTIDE SEQUENCE [LARGE SCALE GENOMIC DNA]</scope>
    <source>
        <strain evidence="2 3">GA01-2794</strain>
    </source>
</reference>
<dbReference type="AlphaFoldDB" id="A0A0B6D230"/>
<feature type="transmembrane region" description="Helical" evidence="1">
    <location>
        <begin position="30"/>
        <end position="46"/>
    </location>
</feature>
<feature type="transmembrane region" description="Helical" evidence="1">
    <location>
        <begin position="53"/>
        <end position="72"/>
    </location>
</feature>
<keyword evidence="1" id="KW-1133">Transmembrane helix</keyword>
<dbReference type="EMBL" id="CP009440">
    <property type="protein sequence ID" value="AJI52377.1"/>
    <property type="molecule type" value="Genomic_DNA"/>
</dbReference>
<organism evidence="2 3">
    <name type="scientific">Francisella philomiragia</name>
    <dbReference type="NCBI Taxonomy" id="28110"/>
    <lineage>
        <taxon>Bacteria</taxon>
        <taxon>Pseudomonadati</taxon>
        <taxon>Pseudomonadota</taxon>
        <taxon>Gammaproteobacteria</taxon>
        <taxon>Thiotrichales</taxon>
        <taxon>Francisellaceae</taxon>
        <taxon>Francisella</taxon>
    </lineage>
</organism>
<keyword evidence="1" id="KW-0472">Membrane</keyword>
<keyword evidence="1" id="KW-0812">Transmembrane</keyword>
<feature type="transmembrane region" description="Helical" evidence="1">
    <location>
        <begin position="78"/>
        <end position="98"/>
    </location>
</feature>
<dbReference type="KEGG" id="fpz:LA55_1799"/>
<sequence>MKSILKFFILIIIILYPFIVYIGLNSLSVKYLGLIVVLIFILRLLILKKDPSITWKLITVIGILLAGIAIIVDNITVMLLYPIFVSIILFCIFCYSLFQDKSLITKIAIRMSKEPLPDYAIKYTWYATLAWCVFFAINASISTYTIILGSVQFWTLYNGFISYILIGLMMLSEIIIRIVVRRYFEKHT</sequence>
<feature type="transmembrane region" description="Helical" evidence="1">
    <location>
        <begin position="7"/>
        <end position="24"/>
    </location>
</feature>
<name>A0A0B6D230_9GAMM</name>
<evidence type="ECO:0000313" key="3">
    <source>
        <dbReference type="Proteomes" id="UP000031830"/>
    </source>
</evidence>
<dbReference type="RefSeq" id="WP_044526843.1">
    <property type="nucleotide sequence ID" value="NZ_CP009440.1"/>
</dbReference>
<proteinExistence type="predicted"/>
<evidence type="ECO:0000256" key="1">
    <source>
        <dbReference type="SAM" id="Phobius"/>
    </source>
</evidence>
<accession>A0A0B6D230</accession>
<gene>
    <name evidence="2" type="ORF">LA55_1799</name>
</gene>
<evidence type="ECO:0000313" key="2">
    <source>
        <dbReference type="EMBL" id="AJI52377.1"/>
    </source>
</evidence>
<dbReference type="Proteomes" id="UP000031830">
    <property type="component" value="Chromosome"/>
</dbReference>
<dbReference type="OrthoDB" id="8537043at2"/>
<protein>
    <submittedName>
        <fullName evidence="2">Putative membrane protein</fullName>
    </submittedName>
</protein>
<feature type="transmembrane region" description="Helical" evidence="1">
    <location>
        <begin position="160"/>
        <end position="180"/>
    </location>
</feature>